<proteinExistence type="predicted"/>
<dbReference type="Gene3D" id="2.60.120.620">
    <property type="entry name" value="q2cbj1_9rhob like domain"/>
    <property type="match status" value="1"/>
</dbReference>
<dbReference type="SUPFAM" id="SSF51197">
    <property type="entry name" value="Clavaminate synthase-like"/>
    <property type="match status" value="1"/>
</dbReference>
<comment type="caution">
    <text evidence="2">The sequence shown here is derived from an EMBL/GenBank/DDBJ whole genome shotgun (WGS) entry which is preliminary data.</text>
</comment>
<evidence type="ECO:0000313" key="3">
    <source>
        <dbReference type="Proteomes" id="UP000654075"/>
    </source>
</evidence>
<keyword evidence="3" id="KW-1185">Reference proteome</keyword>
<organism evidence="2 3">
    <name type="scientific">Polarella glacialis</name>
    <name type="common">Dinoflagellate</name>
    <dbReference type="NCBI Taxonomy" id="89957"/>
    <lineage>
        <taxon>Eukaryota</taxon>
        <taxon>Sar</taxon>
        <taxon>Alveolata</taxon>
        <taxon>Dinophyceae</taxon>
        <taxon>Suessiales</taxon>
        <taxon>Suessiaceae</taxon>
        <taxon>Polarella</taxon>
    </lineage>
</organism>
<protein>
    <recommendedName>
        <fullName evidence="4">Phytanoyl-CoA dioxygenase</fullName>
    </recommendedName>
</protein>
<dbReference type="Pfam" id="PF05721">
    <property type="entry name" value="PhyH"/>
    <property type="match status" value="1"/>
</dbReference>
<evidence type="ECO:0000313" key="2">
    <source>
        <dbReference type="EMBL" id="CAE8627771.1"/>
    </source>
</evidence>
<dbReference type="AlphaFoldDB" id="A0A813GMF5"/>
<dbReference type="EMBL" id="CAJNNV010029263">
    <property type="protein sequence ID" value="CAE8627771.1"/>
    <property type="molecule type" value="Genomic_DNA"/>
</dbReference>
<accession>A0A813GMF5</accession>
<feature type="region of interest" description="Disordered" evidence="1">
    <location>
        <begin position="1"/>
        <end position="55"/>
    </location>
</feature>
<feature type="compositionally biased region" description="Low complexity" evidence="1">
    <location>
        <begin position="21"/>
        <end position="55"/>
    </location>
</feature>
<evidence type="ECO:0000256" key="1">
    <source>
        <dbReference type="SAM" id="MobiDB-lite"/>
    </source>
</evidence>
<dbReference type="InterPro" id="IPR008775">
    <property type="entry name" value="Phytyl_CoA_dOase-like"/>
</dbReference>
<evidence type="ECO:0008006" key="4">
    <source>
        <dbReference type="Google" id="ProtNLM"/>
    </source>
</evidence>
<dbReference type="Proteomes" id="UP000654075">
    <property type="component" value="Unassembled WGS sequence"/>
</dbReference>
<name>A0A813GMF5_POLGL</name>
<gene>
    <name evidence="2" type="ORF">PGLA1383_LOCUS44489</name>
</gene>
<dbReference type="OrthoDB" id="407832at2759"/>
<sequence>MEPVPVNRWSRRRPGGSAAANSNCNNNSSSNYNNSNNNSSNSNSNSNTNSNNNYSTFQEAPVLSEQHWWSAFSVTQGSDASWALRAREVFKRAGFVIILDALGAGGCDEVLQACRRIEREMLRLDPELLGCRDPGRYSFGAAARSGSLLHEPAWRHLLDCQPVLAVLDAALGKDWRFCGAGGDFVRGGSVHYQALHSDLGPQRVPLEQRVDWPPPKVAVNFTVQPIGADFGPMRILPCCKVLDRGSMPPCFPIESEASRNSKLFPLPAGAAILRDLRVWHGGTPNLTPETRFLPNVELLSPKYATYIDDDDHSFGAQTHCNACKASACVLPPKDHAGSALLCPKVYGMLSKACQDHCQAVLSARSEDIPRGIRPHYARLQQTWLKGSGKGSGKGYHK</sequence>
<reference evidence="2" key="1">
    <citation type="submission" date="2021-02" db="EMBL/GenBank/DDBJ databases">
        <authorList>
            <person name="Dougan E. K."/>
            <person name="Rhodes N."/>
            <person name="Thang M."/>
            <person name="Chan C."/>
        </authorList>
    </citation>
    <scope>NUCLEOTIDE SEQUENCE</scope>
</reference>